<evidence type="ECO:0000259" key="5">
    <source>
        <dbReference type="Pfam" id="PF25876"/>
    </source>
</evidence>
<dbReference type="Gene3D" id="2.40.30.170">
    <property type="match status" value="1"/>
</dbReference>
<organism evidence="9 10">
    <name type="scientific">Massilia mucilaginosa</name>
    <dbReference type="NCBI Taxonomy" id="2609282"/>
    <lineage>
        <taxon>Bacteria</taxon>
        <taxon>Pseudomonadati</taxon>
        <taxon>Pseudomonadota</taxon>
        <taxon>Betaproteobacteria</taxon>
        <taxon>Burkholderiales</taxon>
        <taxon>Oxalobacteraceae</taxon>
        <taxon>Telluria group</taxon>
        <taxon>Massilia</taxon>
    </lineage>
</organism>
<feature type="domain" description="Multidrug resistance protein MdtA-like C-terminal permuted SH3" evidence="8">
    <location>
        <begin position="311"/>
        <end position="371"/>
    </location>
</feature>
<evidence type="ECO:0000259" key="7">
    <source>
        <dbReference type="Pfam" id="PF25944"/>
    </source>
</evidence>
<keyword evidence="10" id="KW-1185">Reference proteome</keyword>
<keyword evidence="3" id="KW-0175">Coiled coil</keyword>
<dbReference type="Gene3D" id="2.40.50.100">
    <property type="match status" value="1"/>
</dbReference>
<feature type="domain" description="Multidrug resistance protein MdtA-like alpha-helical hairpin" evidence="5">
    <location>
        <begin position="111"/>
        <end position="179"/>
    </location>
</feature>
<evidence type="ECO:0000313" key="9">
    <source>
        <dbReference type="EMBL" id="NHZ90787.1"/>
    </source>
</evidence>
<name>A0ABX0NVB5_9BURK</name>
<proteinExistence type="inferred from homology"/>
<feature type="region of interest" description="Disordered" evidence="4">
    <location>
        <begin position="389"/>
        <end position="411"/>
    </location>
</feature>
<gene>
    <name evidence="9" type="ORF">F2P45_17415</name>
</gene>
<dbReference type="InterPro" id="IPR058625">
    <property type="entry name" value="MdtA-like_BSH"/>
</dbReference>
<dbReference type="Pfam" id="PF25944">
    <property type="entry name" value="Beta-barrel_RND"/>
    <property type="match status" value="1"/>
</dbReference>
<dbReference type="Gene3D" id="2.40.420.20">
    <property type="match status" value="1"/>
</dbReference>
<dbReference type="Pfam" id="PF25917">
    <property type="entry name" value="BSH_RND"/>
    <property type="match status" value="1"/>
</dbReference>
<dbReference type="InterPro" id="IPR058624">
    <property type="entry name" value="MdtA-like_HH"/>
</dbReference>
<accession>A0ABX0NVB5</accession>
<dbReference type="InterPro" id="IPR058627">
    <property type="entry name" value="MdtA-like_C"/>
</dbReference>
<sequence length="411" mass="41829">MQSNQFLRREKPAAGVALALGIAVLLAACGKKAPPAPPPPGPPQVVVHTVVAQAMTVTTELAGRTSAYQVAEVRPQVGGLILKRLFVEGSTVKAGTALYQIDAASFVASVNSAKASLASARARALAAEPKAARYKDLLAIEGVSKQDYEDALASAAQARADVEAAKAALDVANINLKYTNVYAPISGHISRSNVTAGALVTAGQAGALTTVQQLDPIYVDVTQSSTELLALRRRFESGKLKQADGGQASVSLLLADGSKYAAQGKLQFADVSVDAGTGNVTLRALFPNPKGELMPGMYVRAVLDSGLDEKAITVPQVGVTRNQRGEATALVLNKENKVEQRVLSTGAAVGDRWVVNAGLAPGERVIVEGLQQVQPGAPAVAVPPAAPARGAAAAGAPAGAGTDGGTTPAGA</sequence>
<dbReference type="RefSeq" id="WP_166877721.1">
    <property type="nucleotide sequence ID" value="NZ_WHJH01000020.1"/>
</dbReference>
<dbReference type="Pfam" id="PF25876">
    <property type="entry name" value="HH_MFP_RND"/>
    <property type="match status" value="1"/>
</dbReference>
<dbReference type="Proteomes" id="UP000609726">
    <property type="component" value="Unassembled WGS sequence"/>
</dbReference>
<dbReference type="InterPro" id="IPR006143">
    <property type="entry name" value="RND_pump_MFP"/>
</dbReference>
<dbReference type="Gene3D" id="1.10.287.470">
    <property type="entry name" value="Helix hairpin bin"/>
    <property type="match status" value="1"/>
</dbReference>
<feature type="domain" description="Multidrug resistance protein MdtA-like barrel-sandwich hybrid" evidence="6">
    <location>
        <begin position="70"/>
        <end position="212"/>
    </location>
</feature>
<reference evidence="9 10" key="1">
    <citation type="submission" date="2019-10" db="EMBL/GenBank/DDBJ databases">
        <title>Taxonomy of Antarctic Massilia spp.: description of Massilia rubra sp. nov., Massilia aquatica sp. nov., Massilia mucilaginosa sp. nov., Massilia frigida sp. nov. isolated from streams, lakes and regoliths.</title>
        <authorList>
            <person name="Holochova P."/>
            <person name="Sedlacek I."/>
            <person name="Kralova S."/>
            <person name="Maslanova I."/>
            <person name="Busse H.-J."/>
            <person name="Stankova E."/>
            <person name="Vrbovska V."/>
            <person name="Kovarovic V."/>
            <person name="Bartak M."/>
            <person name="Svec P."/>
            <person name="Pantucek R."/>
        </authorList>
    </citation>
    <scope>NUCLEOTIDE SEQUENCE [LARGE SCALE GENOMIC DNA]</scope>
    <source>
        <strain evidence="9 10">CCM 8733</strain>
    </source>
</reference>
<dbReference type="InterPro" id="IPR058626">
    <property type="entry name" value="MdtA-like_b-barrel"/>
</dbReference>
<evidence type="ECO:0000256" key="4">
    <source>
        <dbReference type="SAM" id="MobiDB-lite"/>
    </source>
</evidence>
<dbReference type="NCBIfam" id="TIGR01730">
    <property type="entry name" value="RND_mfp"/>
    <property type="match status" value="1"/>
</dbReference>
<evidence type="ECO:0000256" key="2">
    <source>
        <dbReference type="ARBA" id="ARBA00009477"/>
    </source>
</evidence>
<protein>
    <submittedName>
        <fullName evidence="9">Efflux RND transporter periplasmic adaptor subunit</fullName>
    </submittedName>
</protein>
<evidence type="ECO:0000256" key="3">
    <source>
        <dbReference type="SAM" id="Coils"/>
    </source>
</evidence>
<dbReference type="PANTHER" id="PTHR30158">
    <property type="entry name" value="ACRA/E-RELATED COMPONENT OF DRUG EFFLUX TRANSPORTER"/>
    <property type="match status" value="1"/>
</dbReference>
<feature type="coiled-coil region" evidence="3">
    <location>
        <begin position="145"/>
        <end position="175"/>
    </location>
</feature>
<evidence type="ECO:0000313" key="10">
    <source>
        <dbReference type="Proteomes" id="UP000609726"/>
    </source>
</evidence>
<feature type="domain" description="Multidrug resistance protein MdtA-like beta-barrel" evidence="7">
    <location>
        <begin position="216"/>
        <end position="305"/>
    </location>
</feature>
<dbReference type="PANTHER" id="PTHR30158:SF3">
    <property type="entry name" value="MULTIDRUG EFFLUX PUMP SUBUNIT ACRA-RELATED"/>
    <property type="match status" value="1"/>
</dbReference>
<evidence type="ECO:0000256" key="1">
    <source>
        <dbReference type="ARBA" id="ARBA00004196"/>
    </source>
</evidence>
<evidence type="ECO:0000259" key="6">
    <source>
        <dbReference type="Pfam" id="PF25917"/>
    </source>
</evidence>
<comment type="similarity">
    <text evidence="2">Belongs to the membrane fusion protein (MFP) (TC 8.A.1) family.</text>
</comment>
<comment type="caution">
    <text evidence="9">The sequence shown here is derived from an EMBL/GenBank/DDBJ whole genome shotgun (WGS) entry which is preliminary data.</text>
</comment>
<evidence type="ECO:0000259" key="8">
    <source>
        <dbReference type="Pfam" id="PF25967"/>
    </source>
</evidence>
<dbReference type="Pfam" id="PF25967">
    <property type="entry name" value="RND-MFP_C"/>
    <property type="match status" value="1"/>
</dbReference>
<dbReference type="SUPFAM" id="SSF111369">
    <property type="entry name" value="HlyD-like secretion proteins"/>
    <property type="match status" value="1"/>
</dbReference>
<dbReference type="EMBL" id="WHJH01000020">
    <property type="protein sequence ID" value="NHZ90787.1"/>
    <property type="molecule type" value="Genomic_DNA"/>
</dbReference>
<comment type="subcellular location">
    <subcellularLocation>
        <location evidence="1">Cell envelope</location>
    </subcellularLocation>
</comment>